<dbReference type="GO" id="GO:0016740">
    <property type="term" value="F:transferase activity"/>
    <property type="evidence" value="ECO:0007669"/>
    <property type="project" value="UniProtKB-KW"/>
</dbReference>
<evidence type="ECO:0000259" key="1">
    <source>
        <dbReference type="Pfam" id="PF00535"/>
    </source>
</evidence>
<gene>
    <name evidence="2" type="ORF">HB776_03130</name>
</gene>
<dbReference type="AlphaFoldDB" id="A0A7G6TUB1"/>
<dbReference type="InterPro" id="IPR001173">
    <property type="entry name" value="Glyco_trans_2-like"/>
</dbReference>
<dbReference type="KEGG" id="trb:HB776_03130"/>
<sequence length="350" mass="37541">MTDVLDQLVEERSPRLSVVMPNFNHGAVIGNAIRALVAQVPPADEIIVVDDGSTDDSLAVLEGLAQAYASLRIVSLPRNGGAIAALNRGLHEARGTYVYFGAADDLTLPGLFGAMLDGLTRYPEASFACCEAIVHDVETGERSPRPPVRPSYSGAFLAPAAVASTLLHIDNWILTGTVVVRRDAMLAAGGFDAKLGAFADSFVFRRLSLQTGCYFAPVRGLIWRASAGGLSRSQAADPAAAMQMIAAAQEQMRRDPVFPTWYPAVFERRWRFAIGRIAALARPMNRVMLAHLGRGPLGRTILTSAAALGGSVGSFTALAWLTLQERPTSFSGLLRTRLARTPRAEWPQGK</sequence>
<evidence type="ECO:0000313" key="2">
    <source>
        <dbReference type="EMBL" id="QND70343.1"/>
    </source>
</evidence>
<feature type="domain" description="Glycosyltransferase 2-like" evidence="1">
    <location>
        <begin position="17"/>
        <end position="146"/>
    </location>
</feature>
<proteinExistence type="predicted"/>
<dbReference type="EMBL" id="CP050292">
    <property type="protein sequence ID" value="QND70343.1"/>
    <property type="molecule type" value="Genomic_DNA"/>
</dbReference>
<dbReference type="Pfam" id="PF00535">
    <property type="entry name" value="Glycos_transf_2"/>
    <property type="match status" value="1"/>
</dbReference>
<keyword evidence="2" id="KW-0808">Transferase</keyword>
<dbReference type="InterPro" id="IPR029044">
    <property type="entry name" value="Nucleotide-diphossugar_trans"/>
</dbReference>
<reference evidence="3" key="1">
    <citation type="journal article" date="2020" name="Mol. Plant Microbe">
        <title>Rhizobial microsymbionts of the narrowly endemic Oxytropis species growing in Kamchatka are characterized by significant genetic diversity and possess a set of genes that are associated with T3SS and T6SS secretion systems and can affect the development of symbiosis.</title>
        <authorList>
            <person name="Safronova V."/>
            <person name="Guro P."/>
            <person name="Sazanova A."/>
            <person name="Kuznetsova I."/>
            <person name="Belimov A."/>
            <person name="Yakubov V."/>
            <person name="Chirak E."/>
            <person name="Afonin A."/>
            <person name="Gogolev Y."/>
            <person name="Andronov E."/>
            <person name="Tikhonovich I."/>
        </authorList>
    </citation>
    <scope>NUCLEOTIDE SEQUENCE [LARGE SCALE GENOMIC DNA]</scope>
    <source>
        <strain evidence="3">581</strain>
    </source>
</reference>
<name>A0A7G6TUB1_9BRAD</name>
<evidence type="ECO:0000313" key="3">
    <source>
        <dbReference type="Proteomes" id="UP000515291"/>
    </source>
</evidence>
<dbReference type="InterPro" id="IPR050834">
    <property type="entry name" value="Glycosyltransf_2"/>
</dbReference>
<dbReference type="CDD" id="cd00761">
    <property type="entry name" value="Glyco_tranf_GTA_type"/>
    <property type="match status" value="1"/>
</dbReference>
<dbReference type="SUPFAM" id="SSF53448">
    <property type="entry name" value="Nucleotide-diphospho-sugar transferases"/>
    <property type="match status" value="1"/>
</dbReference>
<dbReference type="PANTHER" id="PTHR43685">
    <property type="entry name" value="GLYCOSYLTRANSFERASE"/>
    <property type="match status" value="1"/>
</dbReference>
<dbReference type="RefSeq" id="WP_184514982.1">
    <property type="nucleotide sequence ID" value="NZ_CP050292.1"/>
</dbReference>
<dbReference type="Proteomes" id="UP000515291">
    <property type="component" value="Chromosome"/>
</dbReference>
<dbReference type="PANTHER" id="PTHR43685:SF2">
    <property type="entry name" value="GLYCOSYLTRANSFERASE 2-LIKE DOMAIN-CONTAINING PROTEIN"/>
    <property type="match status" value="1"/>
</dbReference>
<dbReference type="Gene3D" id="3.90.550.10">
    <property type="entry name" value="Spore Coat Polysaccharide Biosynthesis Protein SpsA, Chain A"/>
    <property type="match status" value="1"/>
</dbReference>
<accession>A0A7G6TUB1</accession>
<protein>
    <submittedName>
        <fullName evidence="2">Glycosyltransferase family 2 protein</fullName>
    </submittedName>
</protein>
<organism evidence="2 3">
    <name type="scientific">Tardiphaga robiniae</name>
    <dbReference type="NCBI Taxonomy" id="943830"/>
    <lineage>
        <taxon>Bacteria</taxon>
        <taxon>Pseudomonadati</taxon>
        <taxon>Pseudomonadota</taxon>
        <taxon>Alphaproteobacteria</taxon>
        <taxon>Hyphomicrobiales</taxon>
        <taxon>Nitrobacteraceae</taxon>
        <taxon>Tardiphaga</taxon>
    </lineage>
</organism>